<evidence type="ECO:0000313" key="4">
    <source>
        <dbReference type="Proteomes" id="UP001152523"/>
    </source>
</evidence>
<evidence type="ECO:0000313" key="3">
    <source>
        <dbReference type="EMBL" id="CAH9099089.1"/>
    </source>
</evidence>
<name>A0AAV0DI94_9ASTE</name>
<dbReference type="InterPro" id="IPR006966">
    <property type="entry name" value="Peroxin-3"/>
</dbReference>
<dbReference type="Pfam" id="PF04882">
    <property type="entry name" value="Peroxin-3"/>
    <property type="match status" value="2"/>
</dbReference>
<dbReference type="AlphaFoldDB" id="A0AAV0DI94"/>
<dbReference type="PANTHER" id="PTHR28080:SF1">
    <property type="entry name" value="PEROXISOMAL BIOGENESIS FACTOR 3"/>
    <property type="match status" value="1"/>
</dbReference>
<protein>
    <recommendedName>
        <fullName evidence="5">Peroxin-3</fullName>
    </recommendedName>
</protein>
<organism evidence="3 4">
    <name type="scientific">Cuscuta epithymum</name>
    <dbReference type="NCBI Taxonomy" id="186058"/>
    <lineage>
        <taxon>Eukaryota</taxon>
        <taxon>Viridiplantae</taxon>
        <taxon>Streptophyta</taxon>
        <taxon>Embryophyta</taxon>
        <taxon>Tracheophyta</taxon>
        <taxon>Spermatophyta</taxon>
        <taxon>Magnoliopsida</taxon>
        <taxon>eudicotyledons</taxon>
        <taxon>Gunneridae</taxon>
        <taxon>Pentapetalae</taxon>
        <taxon>asterids</taxon>
        <taxon>lamiids</taxon>
        <taxon>Solanales</taxon>
        <taxon>Convolvulaceae</taxon>
        <taxon>Cuscuteae</taxon>
        <taxon>Cuscuta</taxon>
        <taxon>Cuscuta subgen. Cuscuta</taxon>
    </lineage>
</organism>
<dbReference type="GO" id="GO:0005778">
    <property type="term" value="C:peroxisomal membrane"/>
    <property type="evidence" value="ECO:0007669"/>
    <property type="project" value="InterPro"/>
</dbReference>
<evidence type="ECO:0008006" key="5">
    <source>
        <dbReference type="Google" id="ProtNLM"/>
    </source>
</evidence>
<dbReference type="PANTHER" id="PTHR28080">
    <property type="entry name" value="PEROXISOMAL BIOGENESIS FACTOR 3"/>
    <property type="match status" value="1"/>
</dbReference>
<accession>A0AAV0DI94</accession>
<feature type="transmembrane region" description="Helical" evidence="2">
    <location>
        <begin position="12"/>
        <end position="30"/>
    </location>
</feature>
<dbReference type="GO" id="GO:0045046">
    <property type="term" value="P:protein import into peroxisome membrane"/>
    <property type="evidence" value="ECO:0007669"/>
    <property type="project" value="TreeGrafter"/>
</dbReference>
<gene>
    <name evidence="3" type="ORF">CEPIT_LOCUS14753</name>
</gene>
<feature type="coiled-coil region" evidence="1">
    <location>
        <begin position="30"/>
        <end position="61"/>
    </location>
</feature>
<dbReference type="EMBL" id="CAMAPF010000104">
    <property type="protein sequence ID" value="CAH9099089.1"/>
    <property type="molecule type" value="Genomic_DNA"/>
</dbReference>
<keyword evidence="1" id="KW-0175">Coiled coil</keyword>
<dbReference type="Proteomes" id="UP001152523">
    <property type="component" value="Unassembled WGS sequence"/>
</dbReference>
<dbReference type="GO" id="GO:0030674">
    <property type="term" value="F:protein-macromolecule adaptor activity"/>
    <property type="evidence" value="ECO:0007669"/>
    <property type="project" value="TreeGrafter"/>
</dbReference>
<evidence type="ECO:0000256" key="1">
    <source>
        <dbReference type="SAM" id="Coils"/>
    </source>
</evidence>
<keyword evidence="2" id="KW-1133">Transmembrane helix</keyword>
<evidence type="ECO:0000256" key="2">
    <source>
        <dbReference type="SAM" id="Phobius"/>
    </source>
</evidence>
<keyword evidence="4" id="KW-1185">Reference proteome</keyword>
<reference evidence="3" key="1">
    <citation type="submission" date="2022-07" db="EMBL/GenBank/DDBJ databases">
        <authorList>
            <person name="Macas J."/>
            <person name="Novak P."/>
            <person name="Neumann P."/>
        </authorList>
    </citation>
    <scope>NUCLEOTIDE SEQUENCE</scope>
</reference>
<comment type="caution">
    <text evidence="3">The sequence shown here is derived from an EMBL/GenBank/DDBJ whole genome shotgun (WGS) entry which is preliminary data.</text>
</comment>
<keyword evidence="2" id="KW-0812">Transmembrane</keyword>
<keyword evidence="2" id="KW-0472">Membrane</keyword>
<sequence length="371" mass="42841">MFMDFWRRHKKKLYVTFGVVSSGLLFYKLYAGHRRHISELKKELEAEKKNDELVRAQLKDHFENIQVVANSTTLPHVMQYLSRRIAEELNVMHLTEKLMKGKDQPNTLTVAEKLELWDRLKILSFTRMVLSLWSMTLLNLYIRVQVNILGRHLYIDTARGFGSSYQHEEADIIYRDDQQLFLSSADYLVNYGLTSLVLNFEAATSEVIKSIQLKDVFSSTVLHDTIEQILDCFMSKGSPHNWLYYLIPEDPKTYSLSTASLHSERTNPSHPSNFEQLMLETHAVLSSAEFGNIVDVSLKAAVDAMVENMQAQYEETNLMVGIPLAKLLPRLSHLGEQLLEEPNRNRYFQVIQNLPEVELFFTVLYSSTPVS</sequence>
<proteinExistence type="predicted"/>